<comment type="similarity">
    <text evidence="2">Belongs to the mitochondrion-specific ribosomal protein mS31 family.</text>
</comment>
<protein>
    <recommendedName>
        <fullName evidence="7">Small ribosomal subunit protein mS31</fullName>
    </recommendedName>
    <alternativeName>
        <fullName evidence="8">28S ribosomal protein S31, mitochondrial</fullName>
    </alternativeName>
</protein>
<dbReference type="GO" id="GO:0003735">
    <property type="term" value="F:structural constituent of ribosome"/>
    <property type="evidence" value="ECO:0007669"/>
    <property type="project" value="InterPro"/>
</dbReference>
<dbReference type="WBParaSite" id="DME_0000643201-mRNA-1">
    <property type="protein sequence ID" value="DME_0000643201-mRNA-1"/>
    <property type="gene ID" value="DME_0000643201"/>
</dbReference>
<feature type="region of interest" description="Disordered" evidence="10">
    <location>
        <begin position="38"/>
        <end position="79"/>
    </location>
</feature>
<keyword evidence="9" id="KW-0175">Coiled coil</keyword>
<keyword evidence="6" id="KW-0687">Ribonucleoprotein</keyword>
<evidence type="ECO:0000256" key="5">
    <source>
        <dbReference type="ARBA" id="ARBA00023128"/>
    </source>
</evidence>
<reference evidence="12 14" key="2">
    <citation type="submission" date="2018-11" db="EMBL/GenBank/DDBJ databases">
        <authorList>
            <consortium name="Pathogen Informatics"/>
        </authorList>
    </citation>
    <scope>NUCLEOTIDE SEQUENCE [LARGE SCALE GENOMIC DNA]</scope>
</reference>
<dbReference type="EMBL" id="UYYG01001184">
    <property type="protein sequence ID" value="VDN59570.1"/>
    <property type="molecule type" value="Genomic_DNA"/>
</dbReference>
<evidence type="ECO:0000256" key="10">
    <source>
        <dbReference type="SAM" id="MobiDB-lite"/>
    </source>
</evidence>
<reference evidence="15" key="1">
    <citation type="submission" date="2017-02" db="UniProtKB">
        <authorList>
            <consortium name="WormBaseParasite"/>
        </authorList>
    </citation>
    <scope>IDENTIFICATION</scope>
</reference>
<evidence type="ECO:0000256" key="2">
    <source>
        <dbReference type="ARBA" id="ARBA00011057"/>
    </source>
</evidence>
<evidence type="ECO:0000256" key="1">
    <source>
        <dbReference type="ARBA" id="ARBA00004173"/>
    </source>
</evidence>
<gene>
    <name evidence="12" type="ORF">DME_LOCUS9543</name>
</gene>
<evidence type="ECO:0000256" key="7">
    <source>
        <dbReference type="ARBA" id="ARBA00035133"/>
    </source>
</evidence>
<dbReference type="Pfam" id="PF15433">
    <property type="entry name" value="MRP-S31"/>
    <property type="match status" value="1"/>
</dbReference>
<dbReference type="GO" id="GO:0005763">
    <property type="term" value="C:mitochondrial small ribosomal subunit"/>
    <property type="evidence" value="ECO:0007669"/>
    <property type="project" value="InterPro"/>
</dbReference>
<dbReference type="Proteomes" id="UP000038040">
    <property type="component" value="Unplaced"/>
</dbReference>
<dbReference type="OrthoDB" id="5989925at2759"/>
<evidence type="ECO:0000313" key="13">
    <source>
        <dbReference type="Proteomes" id="UP000038040"/>
    </source>
</evidence>
<evidence type="ECO:0000313" key="12">
    <source>
        <dbReference type="EMBL" id="VDN59570.1"/>
    </source>
</evidence>
<evidence type="ECO:0000313" key="15">
    <source>
        <dbReference type="WBParaSite" id="DME_0000643201-mRNA-1"/>
    </source>
</evidence>
<accession>A0A0N4UG35</accession>
<evidence type="ECO:0000256" key="8">
    <source>
        <dbReference type="ARBA" id="ARBA00035363"/>
    </source>
</evidence>
<dbReference type="PANTHER" id="PTHR13231:SF3">
    <property type="entry name" value="SMALL RIBOSOMAL SUBUNIT PROTEIN MS31"/>
    <property type="match status" value="1"/>
</dbReference>
<feature type="compositionally biased region" description="Low complexity" evidence="10">
    <location>
        <begin position="70"/>
        <end position="79"/>
    </location>
</feature>
<dbReference type="STRING" id="318479.A0A0N4UG35"/>
<comment type="subcellular location">
    <subcellularLocation>
        <location evidence="1">Mitochondrion</location>
    </subcellularLocation>
</comment>
<feature type="transmembrane region" description="Helical" evidence="11">
    <location>
        <begin position="430"/>
        <end position="456"/>
    </location>
</feature>
<keyword evidence="5" id="KW-0496">Mitochondrion</keyword>
<dbReference type="PANTHER" id="PTHR13231">
    <property type="entry name" value="MITOCHONDRIAL RIBOSOMAL PROTEIN S31"/>
    <property type="match status" value="1"/>
</dbReference>
<dbReference type="AlphaFoldDB" id="A0A0N4UG35"/>
<feature type="coiled-coil region" evidence="9">
    <location>
        <begin position="221"/>
        <end position="257"/>
    </location>
</feature>
<evidence type="ECO:0000313" key="14">
    <source>
        <dbReference type="Proteomes" id="UP000274756"/>
    </source>
</evidence>
<evidence type="ECO:0000256" key="9">
    <source>
        <dbReference type="SAM" id="Coils"/>
    </source>
</evidence>
<name>A0A0N4UG35_DRAME</name>
<keyword evidence="11" id="KW-0472">Membrane</keyword>
<proteinExistence type="inferred from homology"/>
<sequence length="457" mass="52958">MLIRYLRQSSSLLFCQNEFSASIRGKLFQYNRFYSSLNDSDNKNNDENGSINLSKQGNVKEGETENESTDASAADDNLSDSLDKGELLFRKKGEKGRKKKSLKTVDIIGEEMLNAVSDISKTLHKDDVTSRKKTTYDLIAKLTEYEREKYESATAGQIEEMLAAPNIQKLFDSQQASEEKTIPKFLDSRRLKRGLFALRREMFYQAKQNGYNAKAAQDIAERAVEKARERVLSRLEKATEQKLLEKERTELKESEINEKEHKFFDLAFQVADKILYPQMRSELEKEKSKEEQPIIEPDLNMPNIFAADQPSLNVFTDISALKEHSLHYWSEWDLNAARIWNQSLGPRNGFEEMIELTEKGKMWPYPIDNEYLLGDEENVTFHEHIFLEKVIAPYNLPKQGPIAHFMELVCVGLSKNPYLTAKKKREHLDWYLLISLFILSHTFILNNIYIIISIILL</sequence>
<keyword evidence="4" id="KW-0689">Ribosomal protein</keyword>
<evidence type="ECO:0000256" key="3">
    <source>
        <dbReference type="ARBA" id="ARBA00022946"/>
    </source>
</evidence>
<organism evidence="13 15">
    <name type="scientific">Dracunculus medinensis</name>
    <name type="common">Guinea worm</name>
    <dbReference type="NCBI Taxonomy" id="318479"/>
    <lineage>
        <taxon>Eukaryota</taxon>
        <taxon>Metazoa</taxon>
        <taxon>Ecdysozoa</taxon>
        <taxon>Nematoda</taxon>
        <taxon>Chromadorea</taxon>
        <taxon>Rhabditida</taxon>
        <taxon>Spirurina</taxon>
        <taxon>Dracunculoidea</taxon>
        <taxon>Dracunculidae</taxon>
        <taxon>Dracunculus</taxon>
    </lineage>
</organism>
<keyword evidence="14" id="KW-1185">Reference proteome</keyword>
<keyword evidence="3" id="KW-0809">Transit peptide</keyword>
<dbReference type="Proteomes" id="UP000274756">
    <property type="component" value="Unassembled WGS sequence"/>
</dbReference>
<dbReference type="InterPro" id="IPR026299">
    <property type="entry name" value="MRP-S31"/>
</dbReference>
<evidence type="ECO:0000256" key="4">
    <source>
        <dbReference type="ARBA" id="ARBA00022980"/>
    </source>
</evidence>
<keyword evidence="11" id="KW-0812">Transmembrane</keyword>
<evidence type="ECO:0000256" key="6">
    <source>
        <dbReference type="ARBA" id="ARBA00023274"/>
    </source>
</evidence>
<keyword evidence="11" id="KW-1133">Transmembrane helix</keyword>
<evidence type="ECO:0000256" key="11">
    <source>
        <dbReference type="SAM" id="Phobius"/>
    </source>
</evidence>